<comment type="cofactor">
    <cofactor evidence="6">
        <name>Zn(2+)</name>
        <dbReference type="ChEBI" id="CHEBI:29105"/>
    </cofactor>
    <text evidence="6">Binds 1 zinc ion.</text>
</comment>
<sequence length="584" mass="65272">MTKKLPRWDLSPLFPSLDSREFQAAWNDVEARLHTLEPLFDRHEVGPRPMRDGDRAAFQEITAAINGMMEAFLPVRAFVSAHVDTDSTNQAAQAKLSELQKMFLAYERLRPRLTAWLARLDPEAIGAGPYKLMLDEARVQAEHMMSEREEILASELRLSGGSAWTKLHGNVSSLITATVGGKELPITAVRNLAHSLDPRVRKEAYDAEIAAWKAHEVPLSAALNGVKGEASTLNRKRRWRDDLEPALVRNRISPQALGAMQDAVVASFPIWKRYFRAKARLLGKAVLDWWDLAAPVGKGEKRWTWDEGASFIVGQLRTFSASDATVAEIAFRENWIDAEPRVGKRGGAYCMSIGGGKSRILANFEESFDSVSTIAHELGHAYHNHCLRERPPLLRTYPMTLAETASIMNETIVVQAALLALSEKEQLPILETDLQGAAQVVVDIHSRFLFEKAVFENRASRELSAAEFCSLMVEAQKVTYGDALATYHPYMWAVKPHYYGTDFYNFPYTFGLLFGLALYQKYLAEGEAFVARYDDLLASVGIYPAAELAGRFGFDLEARSFWEGGLAILGERVARFEQLASSPQ</sequence>
<feature type="domain" description="Peptidase M3A/M3B catalytic" evidence="7">
    <location>
        <begin position="319"/>
        <end position="563"/>
    </location>
</feature>
<keyword evidence="5 6" id="KW-0482">Metalloprotease</keyword>
<dbReference type="PANTHER" id="PTHR34217">
    <property type="entry name" value="METAL-DEPENDENT CARBOXYPEPTIDASE"/>
    <property type="match status" value="1"/>
</dbReference>
<protein>
    <submittedName>
        <fullName evidence="9">Oligoendopeptidase, pepF/M3 family</fullName>
    </submittedName>
</protein>
<dbReference type="InterPro" id="IPR034006">
    <property type="entry name" value="M3B_PepF_2"/>
</dbReference>
<dbReference type="Proteomes" id="UP000249818">
    <property type="component" value="Chromosome BARAN1"/>
</dbReference>
<evidence type="ECO:0000259" key="7">
    <source>
        <dbReference type="Pfam" id="PF01432"/>
    </source>
</evidence>
<dbReference type="Pfam" id="PF01432">
    <property type="entry name" value="Peptidase_M3"/>
    <property type="match status" value="1"/>
</dbReference>
<dbReference type="InterPro" id="IPR042088">
    <property type="entry name" value="OligoPept_F_C"/>
</dbReference>
<evidence type="ECO:0000259" key="8">
    <source>
        <dbReference type="Pfam" id="PF08439"/>
    </source>
</evidence>
<reference evidence="10" key="1">
    <citation type="submission" date="2018-05" db="EMBL/GenBank/DDBJ databases">
        <authorList>
            <person name="Hao L."/>
        </authorList>
    </citation>
    <scope>NUCLEOTIDE SEQUENCE [LARGE SCALE GENOMIC DNA]</scope>
</reference>
<evidence type="ECO:0000313" key="9">
    <source>
        <dbReference type="EMBL" id="SQD92236.1"/>
    </source>
</evidence>
<accession>A0A2X3KXE0</accession>
<keyword evidence="3 6" id="KW-0378">Hydrolase</keyword>
<evidence type="ECO:0000256" key="4">
    <source>
        <dbReference type="ARBA" id="ARBA00022833"/>
    </source>
</evidence>
<proteinExistence type="inferred from homology"/>
<evidence type="ECO:0000256" key="5">
    <source>
        <dbReference type="ARBA" id="ARBA00023049"/>
    </source>
</evidence>
<keyword evidence="1 6" id="KW-0645">Protease</keyword>
<dbReference type="PANTHER" id="PTHR34217:SF1">
    <property type="entry name" value="CARBOXYPEPTIDASE 1"/>
    <property type="match status" value="1"/>
</dbReference>
<dbReference type="EMBL" id="LS483254">
    <property type="protein sequence ID" value="SQD92236.1"/>
    <property type="molecule type" value="Genomic_DNA"/>
</dbReference>
<comment type="similarity">
    <text evidence="6">Belongs to the peptidase M3 family.</text>
</comment>
<dbReference type="NCBIfam" id="TIGR02290">
    <property type="entry name" value="M3_fam_3"/>
    <property type="match status" value="1"/>
</dbReference>
<evidence type="ECO:0000256" key="2">
    <source>
        <dbReference type="ARBA" id="ARBA00022723"/>
    </source>
</evidence>
<dbReference type="InterPro" id="IPR001333">
    <property type="entry name" value="Peptidase_M32_Taq"/>
</dbReference>
<name>A0A2X3KXE0_9BACT</name>
<dbReference type="InterPro" id="IPR001567">
    <property type="entry name" value="Pept_M3A_M3B_dom"/>
</dbReference>
<keyword evidence="10" id="KW-1185">Reference proteome</keyword>
<dbReference type="InterPro" id="IPR013647">
    <property type="entry name" value="OligopepF_N_dom"/>
</dbReference>
<dbReference type="CDD" id="cd09607">
    <property type="entry name" value="M3B_PepF"/>
    <property type="match status" value="1"/>
</dbReference>
<feature type="domain" description="Oligopeptidase F N-terminal" evidence="8">
    <location>
        <begin position="128"/>
        <end position="170"/>
    </location>
</feature>
<keyword evidence="2 6" id="KW-0479">Metal-binding</keyword>
<evidence type="ECO:0000256" key="6">
    <source>
        <dbReference type="RuleBase" id="RU003435"/>
    </source>
</evidence>
<dbReference type="InterPro" id="IPR011977">
    <property type="entry name" value="Pept_M3B_clade3"/>
</dbReference>
<gene>
    <name evidence="9" type="ORF">BARAN1_0211</name>
</gene>
<keyword evidence="4 6" id="KW-0862">Zinc</keyword>
<evidence type="ECO:0000313" key="10">
    <source>
        <dbReference type="Proteomes" id="UP000249818"/>
    </source>
</evidence>
<evidence type="ECO:0000256" key="3">
    <source>
        <dbReference type="ARBA" id="ARBA00022801"/>
    </source>
</evidence>
<dbReference type="GO" id="GO:0004181">
    <property type="term" value="F:metallocarboxypeptidase activity"/>
    <property type="evidence" value="ECO:0007669"/>
    <property type="project" value="InterPro"/>
</dbReference>
<dbReference type="OrthoDB" id="9766487at2"/>
<organism evidence="9 10">
    <name type="scientific">Candidatus Bipolaricaulis anaerobius</name>
    <dbReference type="NCBI Taxonomy" id="2026885"/>
    <lineage>
        <taxon>Bacteria</taxon>
        <taxon>Candidatus Bipolaricaulota</taxon>
        <taxon>Candidatus Bipolaricaulia</taxon>
        <taxon>Candidatus Bipolaricaulales</taxon>
        <taxon>Candidatus Bipolaricaulaceae</taxon>
        <taxon>Candidatus Bipolaricaulis</taxon>
    </lineage>
</organism>
<dbReference type="RefSeq" id="WP_122030484.1">
    <property type="nucleotide sequence ID" value="NZ_LS483254.1"/>
</dbReference>
<dbReference type="Gene3D" id="1.20.140.70">
    <property type="entry name" value="Oligopeptidase f, N-terminal domain"/>
    <property type="match status" value="1"/>
</dbReference>
<dbReference type="Gene3D" id="1.10.1370.20">
    <property type="entry name" value="Oligoendopeptidase f, C-terminal domain"/>
    <property type="match status" value="1"/>
</dbReference>
<dbReference type="GO" id="GO:0006508">
    <property type="term" value="P:proteolysis"/>
    <property type="evidence" value="ECO:0007669"/>
    <property type="project" value="UniProtKB-KW"/>
</dbReference>
<dbReference type="GO" id="GO:0046872">
    <property type="term" value="F:metal ion binding"/>
    <property type="evidence" value="ECO:0007669"/>
    <property type="project" value="UniProtKB-UniRule"/>
</dbReference>
<evidence type="ECO:0000256" key="1">
    <source>
        <dbReference type="ARBA" id="ARBA00022670"/>
    </source>
</evidence>
<dbReference type="AlphaFoldDB" id="A0A2X3KXE0"/>
<dbReference type="SUPFAM" id="SSF55486">
    <property type="entry name" value="Metalloproteases ('zincins'), catalytic domain"/>
    <property type="match status" value="1"/>
</dbReference>
<dbReference type="Pfam" id="PF08439">
    <property type="entry name" value="Peptidase_M3_N"/>
    <property type="match status" value="1"/>
</dbReference>
<dbReference type="GO" id="GO:0004222">
    <property type="term" value="F:metalloendopeptidase activity"/>
    <property type="evidence" value="ECO:0007669"/>
    <property type="project" value="InterPro"/>
</dbReference>
<dbReference type="KEGG" id="bana:BARAN1_0211"/>